<sequence>MELAVTNATDSSSSPATPVLPVFWVNFFTYAFYIFGIFGNLLSLFTLHRARSRSNKRHVFMLHCLLANDCFLLVGHLVLTFMHDTWMNNNDNLWMCRSCVLFRFFVWGTVCAAIVMAVDRWLALTKPFFYLKHISFRLMKRTIAILWFEVLCLVCAPFFGFGLYWDETQCKDFQDAEKPLDVLYFYLYFGHGVILTIAMVYTNLAVMKALCVKDSHIQNNHNELIRHINRRGSSMTRNWLTEEERSFGWFVLLVCLGFVTLWVPQMLATLLTRFISDKSAIKQIKMAAGVLLAFQFVLNPYLNVLHHWKLVKSTCSRPKNINASGGSASGSRSVSLRTTYKVSTPQML</sequence>
<feature type="transmembrane region" description="Helical" evidence="11">
    <location>
        <begin position="284"/>
        <end position="302"/>
    </location>
</feature>
<evidence type="ECO:0000256" key="9">
    <source>
        <dbReference type="ARBA" id="ARBA00023180"/>
    </source>
</evidence>
<keyword evidence="6" id="KW-0297">G-protein coupled receptor</keyword>
<proteinExistence type="inferred from homology"/>
<evidence type="ECO:0000256" key="5">
    <source>
        <dbReference type="ARBA" id="ARBA00022989"/>
    </source>
</evidence>
<dbReference type="InterPro" id="IPR000276">
    <property type="entry name" value="GPCR_Rhodpsn"/>
</dbReference>
<keyword evidence="5 11" id="KW-1133">Transmembrane helix</keyword>
<dbReference type="Pfam" id="PF00001">
    <property type="entry name" value="7tm_1"/>
    <property type="match status" value="1"/>
</dbReference>
<dbReference type="InterPro" id="IPR008365">
    <property type="entry name" value="Prostanoid_rcpt"/>
</dbReference>
<evidence type="ECO:0000256" key="3">
    <source>
        <dbReference type="ARBA" id="ARBA00022475"/>
    </source>
</evidence>
<comment type="similarity">
    <text evidence="2">Belongs to the G-protein coupled receptor 1 family.</text>
</comment>
<evidence type="ECO:0000313" key="14">
    <source>
        <dbReference type="Proteomes" id="UP001160148"/>
    </source>
</evidence>
<accession>A0AAV0XIF9</accession>
<evidence type="ECO:0000256" key="8">
    <source>
        <dbReference type="ARBA" id="ARBA00023170"/>
    </source>
</evidence>
<reference evidence="13 14" key="1">
    <citation type="submission" date="2023-01" db="EMBL/GenBank/DDBJ databases">
        <authorList>
            <person name="Whitehead M."/>
        </authorList>
    </citation>
    <scope>NUCLEOTIDE SEQUENCE [LARGE SCALE GENOMIC DNA]</scope>
</reference>
<keyword evidence="4 11" id="KW-0812">Transmembrane</keyword>
<evidence type="ECO:0000256" key="4">
    <source>
        <dbReference type="ARBA" id="ARBA00022692"/>
    </source>
</evidence>
<evidence type="ECO:0000256" key="11">
    <source>
        <dbReference type="SAM" id="Phobius"/>
    </source>
</evidence>
<dbReference type="PANTHER" id="PTHR11866:SF16">
    <property type="entry name" value="PROSTAGLANDIN E2 RECEPTOR EP4 SUBTYPE-LIKE PROTEIN"/>
    <property type="match status" value="1"/>
</dbReference>
<evidence type="ECO:0000256" key="2">
    <source>
        <dbReference type="ARBA" id="ARBA00010663"/>
    </source>
</evidence>
<dbReference type="Gene3D" id="1.20.1070.10">
    <property type="entry name" value="Rhodopsin 7-helix transmembrane proteins"/>
    <property type="match status" value="1"/>
</dbReference>
<dbReference type="AlphaFoldDB" id="A0AAV0XIF9"/>
<dbReference type="GO" id="GO:0007204">
    <property type="term" value="P:positive regulation of cytosolic calcium ion concentration"/>
    <property type="evidence" value="ECO:0007669"/>
    <property type="project" value="TreeGrafter"/>
</dbReference>
<keyword evidence="7 11" id="KW-0472">Membrane</keyword>
<dbReference type="EMBL" id="CARXXK010000005">
    <property type="protein sequence ID" value="CAI6368404.1"/>
    <property type="molecule type" value="Genomic_DNA"/>
</dbReference>
<keyword evidence="9" id="KW-0325">Glycoprotein</keyword>
<dbReference type="PROSITE" id="PS50262">
    <property type="entry name" value="G_PROTEIN_RECEP_F1_2"/>
    <property type="match status" value="1"/>
</dbReference>
<keyword evidence="8" id="KW-0675">Receptor</keyword>
<feature type="transmembrane region" description="Helical" evidence="11">
    <location>
        <begin position="185"/>
        <end position="206"/>
    </location>
</feature>
<name>A0AAV0XIF9_9HEMI</name>
<keyword evidence="3" id="KW-1003">Cell membrane</keyword>
<evidence type="ECO:0000256" key="10">
    <source>
        <dbReference type="ARBA" id="ARBA00023224"/>
    </source>
</evidence>
<feature type="transmembrane region" description="Helical" evidence="11">
    <location>
        <begin position="27"/>
        <end position="47"/>
    </location>
</feature>
<evidence type="ECO:0000256" key="1">
    <source>
        <dbReference type="ARBA" id="ARBA00004651"/>
    </source>
</evidence>
<comment type="subcellular location">
    <subcellularLocation>
        <location evidence="1">Cell membrane</location>
        <topology evidence="1">Multi-pass membrane protein</topology>
    </subcellularLocation>
</comment>
<organism evidence="13 14">
    <name type="scientific">Macrosiphum euphorbiae</name>
    <name type="common">potato aphid</name>
    <dbReference type="NCBI Taxonomy" id="13131"/>
    <lineage>
        <taxon>Eukaryota</taxon>
        <taxon>Metazoa</taxon>
        <taxon>Ecdysozoa</taxon>
        <taxon>Arthropoda</taxon>
        <taxon>Hexapoda</taxon>
        <taxon>Insecta</taxon>
        <taxon>Pterygota</taxon>
        <taxon>Neoptera</taxon>
        <taxon>Paraneoptera</taxon>
        <taxon>Hemiptera</taxon>
        <taxon>Sternorrhyncha</taxon>
        <taxon>Aphidomorpha</taxon>
        <taxon>Aphidoidea</taxon>
        <taxon>Aphididae</taxon>
        <taxon>Macrosiphini</taxon>
        <taxon>Macrosiphum</taxon>
    </lineage>
</organism>
<gene>
    <name evidence="13" type="ORF">MEUPH1_LOCUS22765</name>
</gene>
<keyword evidence="10" id="KW-0807">Transducer</keyword>
<feature type="transmembrane region" description="Helical" evidence="11">
    <location>
        <begin position="143"/>
        <end position="165"/>
    </location>
</feature>
<dbReference type="Proteomes" id="UP001160148">
    <property type="component" value="Unassembled WGS sequence"/>
</dbReference>
<evidence type="ECO:0000256" key="6">
    <source>
        <dbReference type="ARBA" id="ARBA00023040"/>
    </source>
</evidence>
<dbReference type="SUPFAM" id="SSF81321">
    <property type="entry name" value="Family A G protein-coupled receptor-like"/>
    <property type="match status" value="1"/>
</dbReference>
<dbReference type="PROSITE" id="PS00237">
    <property type="entry name" value="G_PROTEIN_RECEP_F1_1"/>
    <property type="match status" value="1"/>
</dbReference>
<feature type="transmembrane region" description="Helical" evidence="11">
    <location>
        <begin position="247"/>
        <end position="264"/>
    </location>
</feature>
<protein>
    <recommendedName>
        <fullName evidence="12">G-protein coupled receptors family 1 profile domain-containing protein</fullName>
    </recommendedName>
</protein>
<feature type="transmembrane region" description="Helical" evidence="11">
    <location>
        <begin position="59"/>
        <end position="81"/>
    </location>
</feature>
<dbReference type="InterPro" id="IPR017452">
    <property type="entry name" value="GPCR_Rhodpsn_7TM"/>
</dbReference>
<dbReference type="PANTHER" id="PTHR11866">
    <property type="entry name" value="G-PROTEIN COUPLED RECEPTOR FAMILY 1 MEMBER"/>
    <property type="match status" value="1"/>
</dbReference>
<evidence type="ECO:0000259" key="12">
    <source>
        <dbReference type="PROSITE" id="PS50262"/>
    </source>
</evidence>
<feature type="domain" description="G-protein coupled receptors family 1 profile" evidence="12">
    <location>
        <begin position="39"/>
        <end position="303"/>
    </location>
</feature>
<dbReference type="GO" id="GO:0007189">
    <property type="term" value="P:adenylate cyclase-activating G protein-coupled receptor signaling pathway"/>
    <property type="evidence" value="ECO:0007669"/>
    <property type="project" value="TreeGrafter"/>
</dbReference>
<dbReference type="GO" id="GO:0005886">
    <property type="term" value="C:plasma membrane"/>
    <property type="evidence" value="ECO:0007669"/>
    <property type="project" value="UniProtKB-SubCell"/>
</dbReference>
<feature type="transmembrane region" description="Helical" evidence="11">
    <location>
        <begin position="101"/>
        <end position="122"/>
    </location>
</feature>
<keyword evidence="14" id="KW-1185">Reference proteome</keyword>
<evidence type="ECO:0000313" key="13">
    <source>
        <dbReference type="EMBL" id="CAI6368404.1"/>
    </source>
</evidence>
<evidence type="ECO:0000256" key="7">
    <source>
        <dbReference type="ARBA" id="ARBA00023136"/>
    </source>
</evidence>
<comment type="caution">
    <text evidence="13">The sequence shown here is derived from an EMBL/GenBank/DDBJ whole genome shotgun (WGS) entry which is preliminary data.</text>
</comment>
<dbReference type="GO" id="GO:0004930">
    <property type="term" value="F:G protein-coupled receptor activity"/>
    <property type="evidence" value="ECO:0007669"/>
    <property type="project" value="UniProtKB-KW"/>
</dbReference>